<reference evidence="2" key="1">
    <citation type="submission" date="2012-02" db="EMBL/GenBank/DDBJ databases">
        <title>The complete genome of Halobacteroides halobius DSM 5150.</title>
        <authorList>
            <person name="Lucas S."/>
            <person name="Copeland A."/>
            <person name="Lapidus A."/>
            <person name="Glavina del Rio T."/>
            <person name="Dalin E."/>
            <person name="Tice H."/>
            <person name="Bruce D."/>
            <person name="Goodwin L."/>
            <person name="Pitluck S."/>
            <person name="Peters L."/>
            <person name="Mikhailova N."/>
            <person name="Gu W."/>
            <person name="Kyrpides N."/>
            <person name="Mavromatis K."/>
            <person name="Ivanova N."/>
            <person name="Brettin T."/>
            <person name="Detter J.C."/>
            <person name="Han C."/>
            <person name="Larimer F."/>
            <person name="Land M."/>
            <person name="Hauser L."/>
            <person name="Markowitz V."/>
            <person name="Cheng J.-F."/>
            <person name="Hugenholtz P."/>
            <person name="Woyke T."/>
            <person name="Wu D."/>
            <person name="Tindall B."/>
            <person name="Pomrenke H."/>
            <person name="Brambilla E."/>
            <person name="Klenk H.-P."/>
            <person name="Eisen J.A."/>
        </authorList>
    </citation>
    <scope>NUCLEOTIDE SEQUENCE [LARGE SCALE GENOMIC DNA]</scope>
    <source>
        <strain evidence="2">ATCC 35273 / DSM 5150 / MD-1</strain>
    </source>
</reference>
<dbReference type="Proteomes" id="UP000010880">
    <property type="component" value="Chromosome"/>
</dbReference>
<sequence length="212" mass="23768">MRRVKVVTGVSLVLICLLLFMSKTAFVVRKSRYNPNNLLRLHVIANSNTLADQLLKRKVRDAIIASSQDLLTNITNISQAKERIANNLDYLSKVAQREINQSGKDYQVKLNVGEFKFPTRSYGNLTLAAGSYQALEVVIGDGAGANWWCVLFPPLCFVDSVDNLSAKKVNLTSRQAKNLEVKFKFKLVEYLNENAKLIKSNLKLGNIFSKSN</sequence>
<dbReference type="RefSeq" id="WP_015328141.1">
    <property type="nucleotide sequence ID" value="NC_019978.1"/>
</dbReference>
<dbReference type="InterPro" id="IPR014202">
    <property type="entry name" value="Spore_II_R"/>
</dbReference>
<accession>L0KDI1</accession>
<dbReference type="AlphaFoldDB" id="L0KDI1"/>
<dbReference type="Pfam" id="PF09551">
    <property type="entry name" value="Spore_II_R"/>
    <property type="match status" value="1"/>
</dbReference>
<dbReference type="PATRIC" id="fig|748449.3.peg.2477"/>
<evidence type="ECO:0000313" key="2">
    <source>
        <dbReference type="Proteomes" id="UP000010880"/>
    </source>
</evidence>
<name>L0KDI1_HALHC</name>
<organism evidence="1 2">
    <name type="scientific">Halobacteroides halobius (strain ATCC 35273 / DSM 5150 / MD-1)</name>
    <dbReference type="NCBI Taxonomy" id="748449"/>
    <lineage>
        <taxon>Bacteria</taxon>
        <taxon>Bacillati</taxon>
        <taxon>Bacillota</taxon>
        <taxon>Clostridia</taxon>
        <taxon>Halanaerobiales</taxon>
        <taxon>Halobacteroidaceae</taxon>
        <taxon>Halobacteroides</taxon>
    </lineage>
</organism>
<keyword evidence="2" id="KW-1185">Reference proteome</keyword>
<dbReference type="EMBL" id="CP003359">
    <property type="protein sequence ID" value="AGB42429.1"/>
    <property type="molecule type" value="Genomic_DNA"/>
</dbReference>
<proteinExistence type="predicted"/>
<evidence type="ECO:0000313" key="1">
    <source>
        <dbReference type="EMBL" id="AGB42429.1"/>
    </source>
</evidence>
<dbReference type="eggNOG" id="ENOG5031K93">
    <property type="taxonomic scope" value="Bacteria"/>
</dbReference>
<gene>
    <name evidence="1" type="ordered locus">Halha_2555</name>
</gene>
<dbReference type="KEGG" id="hhl:Halha_2555"/>
<dbReference type="HOGENOM" id="CLU_069310_1_0_9"/>
<dbReference type="OrthoDB" id="9793324at2"/>
<dbReference type="NCBIfam" id="TIGR02837">
    <property type="entry name" value="spore_II_R"/>
    <property type="match status" value="1"/>
</dbReference>
<dbReference type="STRING" id="748449.Halha_2555"/>
<protein>
    <submittedName>
        <fullName evidence="1">Stage II sporulation protein R</fullName>
    </submittedName>
</protein>